<evidence type="ECO:0000313" key="3">
    <source>
        <dbReference type="Proteomes" id="UP000199377"/>
    </source>
</evidence>
<keyword evidence="3" id="KW-1185">Reference proteome</keyword>
<dbReference type="STRING" id="1114924.SAMN05216258_105495"/>
<dbReference type="PANTHER" id="PTHR42941">
    <property type="entry name" value="SLL1037 PROTEIN"/>
    <property type="match status" value="1"/>
</dbReference>
<dbReference type="AlphaFoldDB" id="A0A1I3H4R7"/>
<feature type="signal peptide" evidence="1">
    <location>
        <begin position="1"/>
        <end position="32"/>
    </location>
</feature>
<proteinExistence type="predicted"/>
<keyword evidence="2" id="KW-0675">Receptor</keyword>
<accession>A0A1I3H4R7</accession>
<dbReference type="EMBL" id="FOQH01000005">
    <property type="protein sequence ID" value="SFI30572.1"/>
    <property type="molecule type" value="Genomic_DNA"/>
</dbReference>
<dbReference type="InterPro" id="IPR011852">
    <property type="entry name" value="TRAP_TAXI"/>
</dbReference>
<dbReference type="Gene3D" id="3.40.190.10">
    <property type="entry name" value="Periplasmic binding protein-like II"/>
    <property type="match status" value="2"/>
</dbReference>
<evidence type="ECO:0000256" key="1">
    <source>
        <dbReference type="SAM" id="SignalP"/>
    </source>
</evidence>
<organism evidence="2 3">
    <name type="scientific">Albimonas pacifica</name>
    <dbReference type="NCBI Taxonomy" id="1114924"/>
    <lineage>
        <taxon>Bacteria</taxon>
        <taxon>Pseudomonadati</taxon>
        <taxon>Pseudomonadota</taxon>
        <taxon>Alphaproteobacteria</taxon>
        <taxon>Rhodobacterales</taxon>
        <taxon>Paracoccaceae</taxon>
        <taxon>Albimonas</taxon>
    </lineage>
</organism>
<dbReference type="RefSeq" id="WP_177236246.1">
    <property type="nucleotide sequence ID" value="NZ_FOQH01000005.1"/>
</dbReference>
<dbReference type="SUPFAM" id="SSF53850">
    <property type="entry name" value="Periplasmic binding protein-like II"/>
    <property type="match status" value="1"/>
</dbReference>
<dbReference type="Proteomes" id="UP000199377">
    <property type="component" value="Unassembled WGS sequence"/>
</dbReference>
<feature type="chain" id="PRO_5011647212" evidence="1">
    <location>
        <begin position="33"/>
        <end position="321"/>
    </location>
</feature>
<sequence>MPSLTRTRLASRLPIAAAALVAGALAAVSAQAQTVAIGTTQGGATNQLAIAIANAVSEDGAVQMRPQIMANTSQYIPLVNAGQIEFGVANYPQTWYAIEGTGMSTEPNPNLVMVANLFPFKAGIVTPESAGIQTFADVKGKGVPRFPDNSLGEFVIRMALAAGGLTYADVTEVPVANFPRMYEALKAGQTVISISAVGARPAYDLEASLGDIQFLSMTEENLPGMKDLMPGIFLFPLEASEEIPGLDEPATIFAYNYLLWANKDVADDVVSAVVKSIYNHATALKESSPMWNEFDPALLCKNVELEFHPGALAACEELGIL</sequence>
<protein>
    <submittedName>
        <fullName evidence="2">TRAP transporter solute receptor, TAXI family</fullName>
    </submittedName>
</protein>
<keyword evidence="1" id="KW-0732">Signal</keyword>
<gene>
    <name evidence="2" type="ORF">SAMN05216258_105495</name>
</gene>
<evidence type="ECO:0000313" key="2">
    <source>
        <dbReference type="EMBL" id="SFI30572.1"/>
    </source>
</evidence>
<reference evidence="2 3" key="1">
    <citation type="submission" date="2016-10" db="EMBL/GenBank/DDBJ databases">
        <authorList>
            <person name="de Groot N.N."/>
        </authorList>
    </citation>
    <scope>NUCLEOTIDE SEQUENCE [LARGE SCALE GENOMIC DNA]</scope>
    <source>
        <strain evidence="2 3">CGMCC 1.11030</strain>
    </source>
</reference>
<dbReference type="PANTHER" id="PTHR42941:SF1">
    <property type="entry name" value="SLL1037 PROTEIN"/>
    <property type="match status" value="1"/>
</dbReference>
<dbReference type="Pfam" id="PF16868">
    <property type="entry name" value="NMT1_3"/>
    <property type="match status" value="1"/>
</dbReference>
<name>A0A1I3H4R7_9RHOB</name>
<dbReference type="NCBIfam" id="TIGR02122">
    <property type="entry name" value="TRAP_TAXI"/>
    <property type="match status" value="1"/>
</dbReference>